<feature type="region of interest" description="Disordered" evidence="4">
    <location>
        <begin position="1"/>
        <end position="99"/>
    </location>
</feature>
<sequence length="640" mass="66956">MGSRNQRNRRSGHLRRRSARGLRVHPVRPRRRAGIAHRPDHHRLRDARRHARRRHPHRWRRNRGHPCRPDRHRRRGRGRPRRVRDDRGPAPPRGEGGRVSILRRALPAGALAAAVAVAVSACTAPGEPADGSADDTVAAASAFLAEYVDDGRVVRTDQGGDTVSEGQAYGLLLAVAADDEPVFDRIWEWTTENLQRDDGLLAWQWQDGAVVDDQPASDADLDAARALVLAGDAFDRDDLREQGIALGASLLDRMTAETALGRILLPGPWAEASPHAYNPSYASPAAYEVLAQASGDERWNELAAGSRAATDALLEANPLPTNWATIGADGSVAIAGSAGGGGEPGYGYDAARTPIRYAESCDPADRALAGRIATALPDSATLAAELDSGAGSITTDQHPVAYAARAAALAADGRADDALADVQRMSDTAASTPTYYGAAWNALAVAMLNDDVLGGCPPLRDAGAGAAPAPAGDAGTATGAAAGLQNPVAPRQASTARPVHISIPAIGVDSGLIGLGLGGDGWIESPQDYDDIGWYEDGVLPGEIGPAVIAGHVDSPTGPAVFYDLPELATGDTVSIRRADGTTADFVVTGLQTVEKDTFPTESVYAPTPTPELRLVTCAGAWDSTTGHYVDNLVVTAVAA</sequence>
<evidence type="ECO:0000256" key="1">
    <source>
        <dbReference type="ARBA" id="ARBA00009209"/>
    </source>
</evidence>
<gene>
    <name evidence="5" type="ORF">D8Y23_10410</name>
</gene>
<dbReference type="PRINTS" id="PR00735">
    <property type="entry name" value="GLHYDRLASE8"/>
</dbReference>
<name>A0A3S4LXR7_9MICO</name>
<dbReference type="InterPro" id="IPR023365">
    <property type="entry name" value="Sortase_dom-sf"/>
</dbReference>
<dbReference type="EMBL" id="RBZY01000034">
    <property type="protein sequence ID" value="RWR18066.1"/>
    <property type="molecule type" value="Genomic_DNA"/>
</dbReference>
<dbReference type="CDD" id="cd05829">
    <property type="entry name" value="Sortase_F"/>
    <property type="match status" value="1"/>
</dbReference>
<dbReference type="SUPFAM" id="SSF63817">
    <property type="entry name" value="Sortase"/>
    <property type="match status" value="1"/>
</dbReference>
<dbReference type="OrthoDB" id="525039at2"/>
<accession>A0A3S4LXR7</accession>
<comment type="similarity">
    <text evidence="1">Belongs to the glycosyl hydrolase 8 (cellulase D) family.</text>
</comment>
<dbReference type="InterPro" id="IPR005754">
    <property type="entry name" value="Sortase"/>
</dbReference>
<dbReference type="Pfam" id="PF04203">
    <property type="entry name" value="Sortase"/>
    <property type="match status" value="1"/>
</dbReference>
<reference evidence="5 6" key="1">
    <citation type="journal article" date="2018" name="Front. Microbiol.">
        <title>Novel Insights Into Bacterial Dimethylsulfoniopropionate Catabolism in the East China Sea.</title>
        <authorList>
            <person name="Liu J."/>
            <person name="Liu J."/>
            <person name="Zhang S.H."/>
            <person name="Liang J."/>
            <person name="Lin H."/>
            <person name="Song D."/>
            <person name="Yang G.P."/>
            <person name="Todd J.D."/>
            <person name="Zhang X.H."/>
        </authorList>
    </citation>
    <scope>NUCLEOTIDE SEQUENCE [LARGE SCALE GENOMIC DNA]</scope>
    <source>
        <strain evidence="5 6">ZYFD042</strain>
    </source>
</reference>
<dbReference type="Pfam" id="PF01270">
    <property type="entry name" value="Glyco_hydro_8"/>
    <property type="match status" value="1"/>
</dbReference>
<dbReference type="Gene3D" id="1.50.10.10">
    <property type="match status" value="1"/>
</dbReference>
<comment type="caution">
    <text evidence="5">The sequence shown here is derived from an EMBL/GenBank/DDBJ whole genome shotgun (WGS) entry which is preliminary data.</text>
</comment>
<keyword evidence="3" id="KW-0326">Glycosidase</keyword>
<keyword evidence="2" id="KW-0378">Hydrolase</keyword>
<evidence type="ECO:0000256" key="4">
    <source>
        <dbReference type="SAM" id="MobiDB-lite"/>
    </source>
</evidence>
<dbReference type="InterPro" id="IPR008928">
    <property type="entry name" value="6-hairpin_glycosidase_sf"/>
</dbReference>
<dbReference type="GO" id="GO:0005975">
    <property type="term" value="P:carbohydrate metabolic process"/>
    <property type="evidence" value="ECO:0007669"/>
    <property type="project" value="InterPro"/>
</dbReference>
<organism evidence="5 6">
    <name type="scientific">Microbacterium enclense</name>
    <dbReference type="NCBI Taxonomy" id="993073"/>
    <lineage>
        <taxon>Bacteria</taxon>
        <taxon>Bacillati</taxon>
        <taxon>Actinomycetota</taxon>
        <taxon>Actinomycetes</taxon>
        <taxon>Micrococcales</taxon>
        <taxon>Microbacteriaceae</taxon>
        <taxon>Microbacterium</taxon>
    </lineage>
</organism>
<dbReference type="InterPro" id="IPR012341">
    <property type="entry name" value="6hp_glycosidase-like_sf"/>
</dbReference>
<dbReference type="AlphaFoldDB" id="A0A3S4LXR7"/>
<evidence type="ECO:0000313" key="5">
    <source>
        <dbReference type="EMBL" id="RWR18066.1"/>
    </source>
</evidence>
<dbReference type="Gene3D" id="2.40.260.10">
    <property type="entry name" value="Sortase"/>
    <property type="match status" value="1"/>
</dbReference>
<feature type="compositionally biased region" description="Basic residues" evidence="4">
    <location>
        <begin position="1"/>
        <end position="82"/>
    </location>
</feature>
<evidence type="ECO:0000313" key="6">
    <source>
        <dbReference type="Proteomes" id="UP000285970"/>
    </source>
</evidence>
<dbReference type="InterPro" id="IPR002037">
    <property type="entry name" value="Glyco_hydro_8"/>
</dbReference>
<proteinExistence type="inferred from homology"/>
<protein>
    <submittedName>
        <fullName evidence="5">Sortase</fullName>
    </submittedName>
</protein>
<dbReference type="NCBIfam" id="NF033748">
    <property type="entry name" value="class_F_sortase"/>
    <property type="match status" value="1"/>
</dbReference>
<dbReference type="InterPro" id="IPR042001">
    <property type="entry name" value="Sortase_F"/>
</dbReference>
<dbReference type="SUPFAM" id="SSF48208">
    <property type="entry name" value="Six-hairpin glycosidases"/>
    <property type="match status" value="1"/>
</dbReference>
<evidence type="ECO:0000256" key="3">
    <source>
        <dbReference type="ARBA" id="ARBA00023295"/>
    </source>
</evidence>
<dbReference type="Proteomes" id="UP000285970">
    <property type="component" value="Unassembled WGS sequence"/>
</dbReference>
<dbReference type="GO" id="GO:0004553">
    <property type="term" value="F:hydrolase activity, hydrolyzing O-glycosyl compounds"/>
    <property type="evidence" value="ECO:0007669"/>
    <property type="project" value="InterPro"/>
</dbReference>
<evidence type="ECO:0000256" key="2">
    <source>
        <dbReference type="ARBA" id="ARBA00022801"/>
    </source>
</evidence>